<dbReference type="UniPathway" id="UPA00053">
    <property type="reaction ID" value="UER00089"/>
</dbReference>
<feature type="binding site" evidence="7">
    <location>
        <position position="375"/>
    </location>
    <ligand>
        <name>phosphoenolpyruvate</name>
        <dbReference type="ChEBI" id="CHEBI:58702"/>
    </ligand>
</feature>
<comment type="subunit">
    <text evidence="7">Monomer.</text>
</comment>
<dbReference type="KEGG" id="dfo:Dform_00180"/>
<evidence type="ECO:0000313" key="9">
    <source>
        <dbReference type="EMBL" id="APV43543.1"/>
    </source>
</evidence>
<keyword evidence="3 7" id="KW-0028">Amino-acid biosynthesis</keyword>
<feature type="binding site" evidence="7">
    <location>
        <position position="303"/>
    </location>
    <ligand>
        <name>3-phosphoshikimate</name>
        <dbReference type="ChEBI" id="CHEBI:145989"/>
    </ligand>
</feature>
<dbReference type="CDD" id="cd01556">
    <property type="entry name" value="EPSP_synthase"/>
    <property type="match status" value="1"/>
</dbReference>
<keyword evidence="4 7" id="KW-0808">Transferase</keyword>
<reference evidence="10" key="1">
    <citation type="submission" date="2016-11" db="EMBL/GenBank/DDBJ databases">
        <title>Dehalogenimonas formicexedens sp. nov., a chlorinated alkane respiring bacterium isolated from contaminated groundwater.</title>
        <authorList>
            <person name="Key T.A."/>
            <person name="Bowman K.S."/>
            <person name="Lee I."/>
            <person name="Chun J."/>
            <person name="Albuquerque L."/>
            <person name="da Costa M.S."/>
            <person name="Rainey F.A."/>
            <person name="Moe W.M."/>
        </authorList>
    </citation>
    <scope>NUCLEOTIDE SEQUENCE [LARGE SCALE GENOMIC DNA]</scope>
    <source>
        <strain evidence="10">NSZ-14</strain>
    </source>
</reference>
<comment type="catalytic activity">
    <reaction evidence="6">
        <text>3-phosphoshikimate + phosphoenolpyruvate = 5-O-(1-carboxyvinyl)-3-phosphoshikimate + phosphate</text>
        <dbReference type="Rhea" id="RHEA:21256"/>
        <dbReference type="ChEBI" id="CHEBI:43474"/>
        <dbReference type="ChEBI" id="CHEBI:57701"/>
        <dbReference type="ChEBI" id="CHEBI:58702"/>
        <dbReference type="ChEBI" id="CHEBI:145989"/>
        <dbReference type="EC" id="2.5.1.19"/>
    </reaction>
    <physiologicalReaction direction="left-to-right" evidence="6">
        <dbReference type="Rhea" id="RHEA:21257"/>
    </physiologicalReaction>
</comment>
<feature type="binding site" evidence="7">
    <location>
        <position position="20"/>
    </location>
    <ligand>
        <name>3-phosphoshikimate</name>
        <dbReference type="ChEBI" id="CHEBI:145989"/>
    </ligand>
</feature>
<dbReference type="GO" id="GO:0003866">
    <property type="term" value="F:3-phosphoshikimate 1-carboxyvinyltransferase activity"/>
    <property type="evidence" value="ECO:0007669"/>
    <property type="project" value="UniProtKB-UniRule"/>
</dbReference>
<keyword evidence="10" id="KW-1185">Reference proteome</keyword>
<evidence type="ECO:0000313" key="10">
    <source>
        <dbReference type="Proteomes" id="UP000185934"/>
    </source>
</evidence>
<proteinExistence type="inferred from homology"/>
<feature type="binding site" evidence="7">
    <location>
        <position position="25"/>
    </location>
    <ligand>
        <name>3-phosphoshikimate</name>
        <dbReference type="ChEBI" id="CHEBI:145989"/>
    </ligand>
</feature>
<dbReference type="InterPro" id="IPR001986">
    <property type="entry name" value="Enolpyruvate_Tfrase_dom"/>
</dbReference>
<feature type="binding site" evidence="7">
    <location>
        <position position="400"/>
    </location>
    <ligand>
        <name>phosphoenolpyruvate</name>
        <dbReference type="ChEBI" id="CHEBI:58702"/>
    </ligand>
</feature>
<dbReference type="PROSITE" id="PS00885">
    <property type="entry name" value="EPSP_SYNTHASE_2"/>
    <property type="match status" value="1"/>
</dbReference>
<dbReference type="GO" id="GO:0008652">
    <property type="term" value="P:amino acid biosynthetic process"/>
    <property type="evidence" value="ECO:0007669"/>
    <property type="project" value="UniProtKB-KW"/>
</dbReference>
<feature type="binding site" evidence="7">
    <location>
        <position position="21"/>
    </location>
    <ligand>
        <name>3-phosphoshikimate</name>
        <dbReference type="ChEBI" id="CHEBI:145989"/>
    </ligand>
</feature>
<feature type="binding site" evidence="7">
    <location>
        <position position="163"/>
    </location>
    <ligand>
        <name>phosphoenolpyruvate</name>
        <dbReference type="ChEBI" id="CHEBI:58702"/>
    </ligand>
</feature>
<feature type="binding site" evidence="7">
    <location>
        <position position="161"/>
    </location>
    <ligand>
        <name>3-phosphoshikimate</name>
        <dbReference type="ChEBI" id="CHEBI:145989"/>
    </ligand>
</feature>
<dbReference type="GO" id="GO:0005737">
    <property type="term" value="C:cytoplasm"/>
    <property type="evidence" value="ECO:0007669"/>
    <property type="project" value="UniProtKB-SubCell"/>
</dbReference>
<dbReference type="InterPro" id="IPR036968">
    <property type="entry name" value="Enolpyruvate_Tfrase_sf"/>
</dbReference>
<keyword evidence="7" id="KW-0963">Cytoplasm</keyword>
<dbReference type="OrthoDB" id="9809920at2"/>
<feature type="binding site" evidence="7">
    <location>
        <position position="189"/>
    </location>
    <ligand>
        <name>3-phosphoshikimate</name>
        <dbReference type="ChEBI" id="CHEBI:145989"/>
    </ligand>
</feature>
<dbReference type="EMBL" id="CP018258">
    <property type="protein sequence ID" value="APV43543.1"/>
    <property type="molecule type" value="Genomic_DNA"/>
</dbReference>
<dbReference type="RefSeq" id="WP_076003347.1">
    <property type="nucleotide sequence ID" value="NZ_CP018258.1"/>
</dbReference>
<feature type="binding site" evidence="7">
    <location>
        <position position="334"/>
    </location>
    <ligand>
        <name>phosphoenolpyruvate</name>
        <dbReference type="ChEBI" id="CHEBI:58702"/>
    </ligand>
</feature>
<comment type="pathway">
    <text evidence="1 7">Metabolic intermediate biosynthesis; chorismate biosynthesis; chorismate from D-erythrose 4-phosphate and phosphoenolpyruvate: step 6/7.</text>
</comment>
<dbReference type="Pfam" id="PF00275">
    <property type="entry name" value="EPSP_synthase"/>
    <property type="match status" value="1"/>
</dbReference>
<dbReference type="InterPro" id="IPR006264">
    <property type="entry name" value="EPSP_synthase"/>
</dbReference>
<comment type="similarity">
    <text evidence="2 7">Belongs to the EPSP synthase family.</text>
</comment>
<dbReference type="PIRSF" id="PIRSF000505">
    <property type="entry name" value="EPSPS"/>
    <property type="match status" value="1"/>
</dbReference>
<evidence type="ECO:0000256" key="5">
    <source>
        <dbReference type="ARBA" id="ARBA00023141"/>
    </source>
</evidence>
<dbReference type="PANTHER" id="PTHR21090:SF5">
    <property type="entry name" value="PENTAFUNCTIONAL AROM POLYPEPTIDE"/>
    <property type="match status" value="1"/>
</dbReference>
<feature type="binding site" evidence="7">
    <location>
        <position position="162"/>
    </location>
    <ligand>
        <name>3-phosphoshikimate</name>
        <dbReference type="ChEBI" id="CHEBI:145989"/>
    </ligand>
</feature>
<keyword evidence="5 7" id="KW-0057">Aromatic amino acid biosynthesis</keyword>
<comment type="caution">
    <text evidence="7">Lacks conserved residue(s) required for the propagation of feature annotation.</text>
</comment>
<dbReference type="SUPFAM" id="SSF55205">
    <property type="entry name" value="EPT/RTPC-like"/>
    <property type="match status" value="1"/>
</dbReference>
<comment type="subcellular location">
    <subcellularLocation>
        <location evidence="7">Cytoplasm</location>
    </subcellularLocation>
</comment>
<dbReference type="PANTHER" id="PTHR21090">
    <property type="entry name" value="AROM/DEHYDROQUINATE SYNTHASE"/>
    <property type="match status" value="1"/>
</dbReference>
<dbReference type="NCBIfam" id="TIGR01356">
    <property type="entry name" value="aroA"/>
    <property type="match status" value="1"/>
</dbReference>
<dbReference type="GO" id="GO:0009073">
    <property type="term" value="P:aromatic amino acid family biosynthetic process"/>
    <property type="evidence" value="ECO:0007669"/>
    <property type="project" value="UniProtKB-KW"/>
</dbReference>
<name>A0A1P8F506_9CHLR</name>
<dbReference type="Gene3D" id="3.65.10.10">
    <property type="entry name" value="Enolpyruvate transferase domain"/>
    <property type="match status" value="2"/>
</dbReference>
<feature type="binding site" evidence="7">
    <location>
        <position position="330"/>
    </location>
    <ligand>
        <name>3-phosphoshikimate</name>
        <dbReference type="ChEBI" id="CHEBI:145989"/>
    </ligand>
</feature>
<feature type="binding site" evidence="7">
    <location>
        <position position="20"/>
    </location>
    <ligand>
        <name>phosphoenolpyruvate</name>
        <dbReference type="ChEBI" id="CHEBI:58702"/>
    </ligand>
</feature>
<sequence length="420" mass="44177">MRATVTKGSSGGTVAAPPSKSFTIRALFAAALAEGQSRVVNPLISGDTEAAAEILTQLGARIERHSGYWQISGGNLKPSGEALNCRQSAATLRFLAPLCALLEGTSYLTFDPGLARRPMTPFTDIFRQLGVCADLTNSYVKIIGSGGRFSSNNISLPGNISSQFVSGLLLAAPLARDGLVISLSTPAESKDYLRMTISCLRHFSVTVETDNELTGFRIKSQAYTPADYAVEGDWSSASYFLGLGAIAGATTVAGLNTGSFQADRFMLNCLRQMDAKVLTEKNGVSVFPSRLKPIDVDLNEAIDLLPTVACLAAVAGGQSNLTGLGRARLKESDRVKAVADNLKIMGIDVVEGPGILTVAGGSPRGTVIDSFGDHRIAMAFAMLATVCGDTVITGAECVNKTYPGFWEDFKLAGGKVTLSE</sequence>
<evidence type="ECO:0000256" key="1">
    <source>
        <dbReference type="ARBA" id="ARBA00004811"/>
    </source>
</evidence>
<comment type="function">
    <text evidence="7">Catalyzes the transfer of the enolpyruvyl moiety of phosphoenolpyruvate (PEP) to the 5-hydroxyl of shikimate-3-phosphate (S3P) to produce enolpyruvyl shikimate-3-phosphate and inorganic phosphate.</text>
</comment>
<dbReference type="InterPro" id="IPR023193">
    <property type="entry name" value="EPSP_synthase_CS"/>
</dbReference>
<evidence type="ECO:0000259" key="8">
    <source>
        <dbReference type="Pfam" id="PF00275"/>
    </source>
</evidence>
<evidence type="ECO:0000256" key="6">
    <source>
        <dbReference type="ARBA" id="ARBA00044633"/>
    </source>
</evidence>
<dbReference type="Proteomes" id="UP000185934">
    <property type="component" value="Chromosome"/>
</dbReference>
<feature type="binding site" evidence="7">
    <location>
        <position position="117"/>
    </location>
    <ligand>
        <name>phosphoenolpyruvate</name>
        <dbReference type="ChEBI" id="CHEBI:58702"/>
    </ligand>
</feature>
<accession>A0A1P8F506</accession>
<dbReference type="InterPro" id="IPR013792">
    <property type="entry name" value="RNA3'P_cycl/enolpyr_Trfase_a/b"/>
</dbReference>
<dbReference type="HAMAP" id="MF_00210">
    <property type="entry name" value="EPSP_synth"/>
    <property type="match status" value="1"/>
</dbReference>
<gene>
    <name evidence="7 9" type="primary">aroA</name>
    <name evidence="9" type="ORF">Dform_00180</name>
</gene>
<dbReference type="STRING" id="1839801.Dform_00180"/>
<feature type="domain" description="Enolpyruvate transferase" evidence="8">
    <location>
        <begin position="12"/>
        <end position="408"/>
    </location>
</feature>
<feature type="active site" description="Proton acceptor" evidence="7">
    <location>
        <position position="303"/>
    </location>
</feature>
<organism evidence="9 10">
    <name type="scientific">Dehalogenimonas formicexedens</name>
    <dbReference type="NCBI Taxonomy" id="1839801"/>
    <lineage>
        <taxon>Bacteria</taxon>
        <taxon>Bacillati</taxon>
        <taxon>Chloroflexota</taxon>
        <taxon>Dehalococcoidia</taxon>
        <taxon>Dehalococcoidales</taxon>
        <taxon>Dehalococcoidaceae</taxon>
        <taxon>Dehalogenimonas</taxon>
    </lineage>
</organism>
<dbReference type="AlphaFoldDB" id="A0A1P8F506"/>
<evidence type="ECO:0000256" key="3">
    <source>
        <dbReference type="ARBA" id="ARBA00022605"/>
    </source>
</evidence>
<evidence type="ECO:0000256" key="7">
    <source>
        <dbReference type="HAMAP-Rule" id="MF_00210"/>
    </source>
</evidence>
<evidence type="ECO:0000256" key="2">
    <source>
        <dbReference type="ARBA" id="ARBA00009948"/>
    </source>
</evidence>
<dbReference type="EC" id="2.5.1.19" evidence="7"/>
<feature type="binding site" evidence="7">
    <location>
        <position position="163"/>
    </location>
    <ligand>
        <name>3-phosphoshikimate</name>
        <dbReference type="ChEBI" id="CHEBI:145989"/>
    </ligand>
</feature>
<protein>
    <recommendedName>
        <fullName evidence="7">3-phosphoshikimate 1-carboxyvinyltransferase</fullName>
        <ecNumber evidence="7">2.5.1.19</ecNumber>
    </recommendedName>
    <alternativeName>
        <fullName evidence="7">5-enolpyruvylshikimate-3-phosphate synthase</fullName>
        <shortName evidence="7">EPSP synthase</shortName>
        <shortName evidence="7">EPSPS</shortName>
    </alternativeName>
</protein>
<evidence type="ECO:0000256" key="4">
    <source>
        <dbReference type="ARBA" id="ARBA00022679"/>
    </source>
</evidence>
<dbReference type="GO" id="GO:0009423">
    <property type="term" value="P:chorismate biosynthetic process"/>
    <property type="evidence" value="ECO:0007669"/>
    <property type="project" value="UniProtKB-UniRule"/>
</dbReference>